<evidence type="ECO:0000256" key="3">
    <source>
        <dbReference type="ARBA" id="ARBA00022695"/>
    </source>
</evidence>
<comment type="similarity">
    <text evidence="6">Belongs to the DNA polymerase HolA subunit family.</text>
</comment>
<evidence type="ECO:0000259" key="8">
    <source>
        <dbReference type="Pfam" id="PF12169"/>
    </source>
</evidence>
<dbReference type="GO" id="GO:0003887">
    <property type="term" value="F:DNA-directed DNA polymerase activity"/>
    <property type="evidence" value="ECO:0007669"/>
    <property type="project" value="UniProtKB-KW"/>
</dbReference>
<accession>A0A179B602</accession>
<keyword evidence="10" id="KW-1185">Reference proteome</keyword>
<keyword evidence="3" id="KW-0548">Nucleotidyltransferase</keyword>
<dbReference type="Proteomes" id="UP000078368">
    <property type="component" value="Unassembled WGS sequence"/>
</dbReference>
<dbReference type="SUPFAM" id="SSF48019">
    <property type="entry name" value="post-AAA+ oligomerization domain-like"/>
    <property type="match status" value="1"/>
</dbReference>
<evidence type="ECO:0000313" key="9">
    <source>
        <dbReference type="EMBL" id="OAP86805.1"/>
    </source>
</evidence>
<dbReference type="PANTHER" id="PTHR34388">
    <property type="entry name" value="DNA POLYMERASE III SUBUNIT DELTA"/>
    <property type="match status" value="1"/>
</dbReference>
<dbReference type="InterPro" id="IPR027417">
    <property type="entry name" value="P-loop_NTPase"/>
</dbReference>
<comment type="catalytic activity">
    <reaction evidence="7">
        <text>DNA(n) + a 2'-deoxyribonucleoside 5'-triphosphate = DNA(n+1) + diphosphate</text>
        <dbReference type="Rhea" id="RHEA:22508"/>
        <dbReference type="Rhea" id="RHEA-COMP:17339"/>
        <dbReference type="Rhea" id="RHEA-COMP:17340"/>
        <dbReference type="ChEBI" id="CHEBI:33019"/>
        <dbReference type="ChEBI" id="CHEBI:61560"/>
        <dbReference type="ChEBI" id="CHEBI:173112"/>
        <dbReference type="EC" id="2.7.7.7"/>
    </reaction>
</comment>
<keyword evidence="5" id="KW-0239">DNA-directed DNA polymerase</keyword>
<dbReference type="RefSeq" id="WP_064231468.1">
    <property type="nucleotide sequence ID" value="NZ_LVZK01000001.1"/>
</dbReference>
<dbReference type="InterPro" id="IPR022754">
    <property type="entry name" value="DNA_pol_III_gamma-3"/>
</dbReference>
<dbReference type="OrthoDB" id="8478864at2"/>
<dbReference type="Gene3D" id="3.40.50.300">
    <property type="entry name" value="P-loop containing nucleotide triphosphate hydrolases"/>
    <property type="match status" value="1"/>
</dbReference>
<dbReference type="NCBIfam" id="TIGR01128">
    <property type="entry name" value="holA"/>
    <property type="match status" value="1"/>
</dbReference>
<dbReference type="GO" id="GO:0006261">
    <property type="term" value="P:DNA-templated DNA replication"/>
    <property type="evidence" value="ECO:0007669"/>
    <property type="project" value="TreeGrafter"/>
</dbReference>
<organism evidence="9 10">
    <name type="scientific">Peptidiphaga gingivicola</name>
    <dbReference type="NCBI Taxonomy" id="2741497"/>
    <lineage>
        <taxon>Bacteria</taxon>
        <taxon>Bacillati</taxon>
        <taxon>Actinomycetota</taxon>
        <taxon>Actinomycetes</taxon>
        <taxon>Actinomycetales</taxon>
        <taxon>Actinomycetaceae</taxon>
        <taxon>Peptidiphaga</taxon>
    </lineage>
</organism>
<gene>
    <name evidence="9" type="ORF">A4H34_06765</name>
</gene>
<evidence type="ECO:0000256" key="2">
    <source>
        <dbReference type="ARBA" id="ARBA00022679"/>
    </source>
</evidence>
<comment type="caution">
    <text evidence="9">The sequence shown here is derived from an EMBL/GenBank/DDBJ whole genome shotgun (WGS) entry which is preliminary data.</text>
</comment>
<protein>
    <recommendedName>
        <fullName evidence="1">DNA-directed DNA polymerase</fullName>
        <ecNumber evidence="1">2.7.7.7</ecNumber>
    </recommendedName>
</protein>
<proteinExistence type="inferred from homology"/>
<feature type="domain" description="DNA polymerase III gamma subunit" evidence="8">
    <location>
        <begin position="208"/>
        <end position="324"/>
    </location>
</feature>
<dbReference type="EC" id="2.7.7.7" evidence="1"/>
<evidence type="ECO:0000256" key="7">
    <source>
        <dbReference type="ARBA" id="ARBA00049244"/>
    </source>
</evidence>
<dbReference type="AlphaFoldDB" id="A0A179B602"/>
<dbReference type="GO" id="GO:0003677">
    <property type="term" value="F:DNA binding"/>
    <property type="evidence" value="ECO:0007669"/>
    <property type="project" value="InterPro"/>
</dbReference>
<dbReference type="GO" id="GO:0009360">
    <property type="term" value="C:DNA polymerase III complex"/>
    <property type="evidence" value="ECO:0007669"/>
    <property type="project" value="TreeGrafter"/>
</dbReference>
<evidence type="ECO:0000256" key="6">
    <source>
        <dbReference type="ARBA" id="ARBA00034754"/>
    </source>
</evidence>
<name>A0A179B602_9ACTO</name>
<keyword evidence="4" id="KW-0235">DNA replication</keyword>
<reference evidence="9 10" key="1">
    <citation type="submission" date="2016-04" db="EMBL/GenBank/DDBJ databases">
        <title>Peptidophaga gingivicola gen. nov., sp. nov., isolated from human subgingival plaque.</title>
        <authorList>
            <person name="Beall C.J."/>
            <person name="Mokrzan E.M."/>
            <person name="Griffen A.L."/>
            <person name="Leys E.J."/>
        </authorList>
    </citation>
    <scope>NUCLEOTIDE SEQUENCE [LARGE SCALE GENOMIC DNA]</scope>
    <source>
        <strain evidence="9 10">BA112</strain>
    </source>
</reference>
<dbReference type="Pfam" id="PF12169">
    <property type="entry name" value="DNA_pol3_gamma3"/>
    <property type="match status" value="1"/>
</dbReference>
<sequence>MAKTGALRHDQIELAPVVLFLVGEPVLGDRAVSRLIERALERNPATAVTKIDAEQYAAGQLAAAVGPSLFAEPNVVAASNLQKMSDAFLADALAYVAAPDPDVVLILRHDGGTRGKRLLDAVRAGGFQCCEIPAVKYPNEKAALVRDEVARARRRMTADAVEALVDAHGNDVGELVAATSQLLSDVEGTIDEAAVRTYYAGRIQAGGFDIADAAVAGNGGKAVSLARHALASGVAPVPIVAALAYKLRTLALVAARKGASARPGDPTMSPGQRRSAERIAGQWSNEALATAIQAVAQADAEVKGASRDPEFALERVILRVAAAKRG</sequence>
<dbReference type="InterPro" id="IPR008921">
    <property type="entry name" value="DNA_pol3_clamp-load_cplx_C"/>
</dbReference>
<dbReference type="Gene3D" id="1.20.272.10">
    <property type="match status" value="1"/>
</dbReference>
<dbReference type="InterPro" id="IPR005790">
    <property type="entry name" value="DNA_polIII_delta"/>
</dbReference>
<dbReference type="STRING" id="1823756.A4H34_06765"/>
<evidence type="ECO:0000313" key="10">
    <source>
        <dbReference type="Proteomes" id="UP000078368"/>
    </source>
</evidence>
<dbReference type="EMBL" id="LVZK01000001">
    <property type="protein sequence ID" value="OAP86805.1"/>
    <property type="molecule type" value="Genomic_DNA"/>
</dbReference>
<evidence type="ECO:0000256" key="4">
    <source>
        <dbReference type="ARBA" id="ARBA00022705"/>
    </source>
</evidence>
<evidence type="ECO:0000256" key="5">
    <source>
        <dbReference type="ARBA" id="ARBA00022932"/>
    </source>
</evidence>
<evidence type="ECO:0000256" key="1">
    <source>
        <dbReference type="ARBA" id="ARBA00012417"/>
    </source>
</evidence>
<keyword evidence="2" id="KW-0808">Transferase</keyword>
<dbReference type="PANTHER" id="PTHR34388:SF1">
    <property type="entry name" value="DNA POLYMERASE III SUBUNIT DELTA"/>
    <property type="match status" value="1"/>
</dbReference>